<sequence length="57" mass="6678">MVSLTARVKFVLMFKLEASTWYFHRIALAYVSIHNKFKLIHKSHLSEVALSFLARRA</sequence>
<comment type="caution">
    <text evidence="1">The sequence shown here is derived from an EMBL/GenBank/DDBJ whole genome shotgun (WGS) entry which is preliminary data.</text>
</comment>
<dbReference type="EMBL" id="CAKMUD010000081">
    <property type="protein sequence ID" value="CAH1594319.1"/>
    <property type="molecule type" value="Genomic_DNA"/>
</dbReference>
<name>A0AAU9QPM9_9VIBR</name>
<evidence type="ECO:0000313" key="1">
    <source>
        <dbReference type="EMBL" id="CAH1594319.1"/>
    </source>
</evidence>
<evidence type="ECO:0000313" key="2">
    <source>
        <dbReference type="Proteomes" id="UP001295462"/>
    </source>
</evidence>
<protein>
    <recommendedName>
        <fullName evidence="3">DUF3265 domain-containing protein</fullName>
    </recommendedName>
</protein>
<gene>
    <name evidence="1" type="ORF">THF1A12_280039</name>
</gene>
<dbReference type="Proteomes" id="UP001295462">
    <property type="component" value="Unassembled WGS sequence"/>
</dbReference>
<dbReference type="AlphaFoldDB" id="A0AAU9QPM9"/>
<proteinExistence type="predicted"/>
<reference evidence="1" key="1">
    <citation type="submission" date="2022-01" db="EMBL/GenBank/DDBJ databases">
        <authorList>
            <person name="Lagorce A."/>
        </authorList>
    </citation>
    <scope>NUCLEOTIDE SEQUENCE</scope>
    <source>
        <strain evidence="1">Th15_F1_A12</strain>
    </source>
</reference>
<evidence type="ECO:0008006" key="3">
    <source>
        <dbReference type="Google" id="ProtNLM"/>
    </source>
</evidence>
<organism evidence="1 2">
    <name type="scientific">Vibrio jasicida</name>
    <dbReference type="NCBI Taxonomy" id="766224"/>
    <lineage>
        <taxon>Bacteria</taxon>
        <taxon>Pseudomonadati</taxon>
        <taxon>Pseudomonadota</taxon>
        <taxon>Gammaproteobacteria</taxon>
        <taxon>Vibrionales</taxon>
        <taxon>Vibrionaceae</taxon>
        <taxon>Vibrio</taxon>
    </lineage>
</organism>
<accession>A0AAU9QPM9</accession>